<evidence type="ECO:0000256" key="8">
    <source>
        <dbReference type="SAM" id="Phobius"/>
    </source>
</evidence>
<feature type="compositionally biased region" description="Low complexity" evidence="7">
    <location>
        <begin position="48"/>
        <end position="58"/>
    </location>
</feature>
<accession>A0ABX9QSE3</accession>
<feature type="compositionally biased region" description="Pro residues" evidence="7">
    <location>
        <begin position="1"/>
        <end position="24"/>
    </location>
</feature>
<evidence type="ECO:0000313" key="9">
    <source>
        <dbReference type="EMBL" id="RKN13277.1"/>
    </source>
</evidence>
<evidence type="ECO:0000256" key="5">
    <source>
        <dbReference type="ARBA" id="ARBA00022989"/>
    </source>
</evidence>
<keyword evidence="3" id="KW-1003">Cell membrane</keyword>
<dbReference type="InterPro" id="IPR008693">
    <property type="entry name" value="MmpS"/>
</dbReference>
<comment type="caution">
    <text evidence="9">The sequence shown here is derived from an EMBL/GenBank/DDBJ whole genome shotgun (WGS) entry which is preliminary data.</text>
</comment>
<feature type="compositionally biased region" description="Low complexity" evidence="7">
    <location>
        <begin position="159"/>
        <end position="177"/>
    </location>
</feature>
<feature type="compositionally biased region" description="Acidic residues" evidence="7">
    <location>
        <begin position="136"/>
        <end position="158"/>
    </location>
</feature>
<organism evidence="9 10">
    <name type="scientific">Micromonospora musae</name>
    <dbReference type="NCBI Taxonomy" id="1894970"/>
    <lineage>
        <taxon>Bacteria</taxon>
        <taxon>Bacillati</taxon>
        <taxon>Actinomycetota</taxon>
        <taxon>Actinomycetes</taxon>
        <taxon>Micromonosporales</taxon>
        <taxon>Micromonosporaceae</taxon>
        <taxon>Micromonospora</taxon>
    </lineage>
</organism>
<keyword evidence="6 8" id="KW-0472">Membrane</keyword>
<dbReference type="EMBL" id="RAZS01000020">
    <property type="protein sequence ID" value="RKN13277.1"/>
    <property type="molecule type" value="Genomic_DNA"/>
</dbReference>
<proteinExistence type="inferred from homology"/>
<dbReference type="Gene3D" id="2.60.40.2880">
    <property type="entry name" value="MmpS1-5, C-terminal soluble domain"/>
    <property type="match status" value="1"/>
</dbReference>
<dbReference type="Proteomes" id="UP000271548">
    <property type="component" value="Unassembled WGS sequence"/>
</dbReference>
<sequence>MSDGPPPSDPSPPAPQPEPQPWAPLDPASAGENTARPDLWLATPLHSPAPTADATSAPIVDLGGGVAYPVTGDARPRARRGRRLVGALLAGALLLVGGVALGARLFDPPADHAQADPFADDLSAESGDGDTATDGGDGDTAADGEDGDTATDGEDGDTATDATSAPTPSASPATTPSGGPGLISVVYEVTGRGRADILYYDANGVPVWLDARSLPWRRSIRTDHRDQVVLQASRIAGTGDTLTCSVRVDGGAPITEKVGVAGSRASCSGGAVG</sequence>
<keyword evidence="10" id="KW-1185">Reference proteome</keyword>
<comment type="similarity">
    <text evidence="2">Belongs to the MmpS family.</text>
</comment>
<evidence type="ECO:0000313" key="10">
    <source>
        <dbReference type="Proteomes" id="UP000271548"/>
    </source>
</evidence>
<feature type="transmembrane region" description="Helical" evidence="8">
    <location>
        <begin position="84"/>
        <end position="106"/>
    </location>
</feature>
<name>A0ABX9QSE3_9ACTN</name>
<evidence type="ECO:0008006" key="11">
    <source>
        <dbReference type="Google" id="ProtNLM"/>
    </source>
</evidence>
<evidence type="ECO:0000256" key="1">
    <source>
        <dbReference type="ARBA" id="ARBA00004236"/>
    </source>
</evidence>
<feature type="region of interest" description="Disordered" evidence="7">
    <location>
        <begin position="112"/>
        <end position="181"/>
    </location>
</feature>
<comment type="subcellular location">
    <subcellularLocation>
        <location evidence="1">Cell membrane</location>
    </subcellularLocation>
</comment>
<dbReference type="RefSeq" id="WP_120684395.1">
    <property type="nucleotide sequence ID" value="NZ_RAZS01000020.1"/>
</dbReference>
<evidence type="ECO:0000256" key="6">
    <source>
        <dbReference type="ARBA" id="ARBA00023136"/>
    </source>
</evidence>
<keyword evidence="5 8" id="KW-1133">Transmembrane helix</keyword>
<evidence type="ECO:0000256" key="2">
    <source>
        <dbReference type="ARBA" id="ARBA00007531"/>
    </source>
</evidence>
<feature type="region of interest" description="Disordered" evidence="7">
    <location>
        <begin position="1"/>
        <end position="61"/>
    </location>
</feature>
<dbReference type="InterPro" id="IPR038468">
    <property type="entry name" value="MmpS_C"/>
</dbReference>
<evidence type="ECO:0000256" key="7">
    <source>
        <dbReference type="SAM" id="MobiDB-lite"/>
    </source>
</evidence>
<keyword evidence="4 8" id="KW-0812">Transmembrane</keyword>
<protein>
    <recommendedName>
        <fullName evidence="11">MmpS family membrane protein</fullName>
    </recommendedName>
</protein>
<dbReference type="Pfam" id="PF05423">
    <property type="entry name" value="Mycobact_memb"/>
    <property type="match status" value="1"/>
</dbReference>
<evidence type="ECO:0000256" key="3">
    <source>
        <dbReference type="ARBA" id="ARBA00022475"/>
    </source>
</evidence>
<reference evidence="9 10" key="1">
    <citation type="submission" date="2018-09" db="EMBL/GenBank/DDBJ databases">
        <title>Micromonospora sp. nov. MS1-9, isolated from a root of Musa sp.</title>
        <authorList>
            <person name="Kuncharoen N."/>
            <person name="Kudo T."/>
            <person name="Ohkuma M."/>
            <person name="Yuki M."/>
            <person name="Tanasupawat S."/>
        </authorList>
    </citation>
    <scope>NUCLEOTIDE SEQUENCE [LARGE SCALE GENOMIC DNA]</scope>
    <source>
        <strain evidence="9 10">NGC1-4</strain>
    </source>
</reference>
<gene>
    <name evidence="9" type="ORF">D7147_31840</name>
</gene>
<evidence type="ECO:0000256" key="4">
    <source>
        <dbReference type="ARBA" id="ARBA00022692"/>
    </source>
</evidence>
<feature type="compositionally biased region" description="Low complexity" evidence="7">
    <location>
        <begin position="124"/>
        <end position="134"/>
    </location>
</feature>